<dbReference type="Proteomes" id="UP000503018">
    <property type="component" value="Chromosome"/>
</dbReference>
<accession>A0A6M4AV67</accession>
<dbReference type="EMBL" id="CP053015">
    <property type="protein sequence ID" value="QJQ32192.1"/>
    <property type="molecule type" value="Genomic_DNA"/>
</dbReference>
<evidence type="ECO:0000313" key="2">
    <source>
        <dbReference type="EMBL" id="QJQ32192.1"/>
    </source>
</evidence>
<organism evidence="2 3">
    <name type="scientific">Sphingomonas lacunae</name>
    <dbReference type="NCBI Taxonomy" id="2698828"/>
    <lineage>
        <taxon>Bacteria</taxon>
        <taxon>Pseudomonadati</taxon>
        <taxon>Pseudomonadota</taxon>
        <taxon>Alphaproteobacteria</taxon>
        <taxon>Sphingomonadales</taxon>
        <taxon>Sphingomonadaceae</taxon>
        <taxon>Sphingomonas</taxon>
    </lineage>
</organism>
<reference evidence="2 3" key="1">
    <citation type="submission" date="2020-01" db="EMBL/GenBank/DDBJ databases">
        <title>Sphingomonas sp. strain CSW-10.</title>
        <authorList>
            <person name="Chen W.-M."/>
        </authorList>
    </citation>
    <scope>NUCLEOTIDE SEQUENCE [LARGE SCALE GENOMIC DNA]</scope>
    <source>
        <strain evidence="2 3">CSW-10</strain>
    </source>
</reference>
<dbReference type="InterPro" id="IPR000845">
    <property type="entry name" value="Nucleoside_phosphorylase_d"/>
</dbReference>
<sequence>MWGIITGLPEEADAFAPDLGKRSQHGTIALRQLEWRGLSVTLACGGIGKVAAATAATLLASHVGATRLMVIGTAGALLATDGAPLWLRGAIQHDYGAARPDRFAHYEAGEWPLGPDGASGLIAMPQPAGLGLGEAVIASGDCFVECGTRAGLIRDALGATLVDMETAAVAQVADILGLPWCAIKAATDEANAASAGDFHANLAVAARRAAEAAERAVRLMAG</sequence>
<dbReference type="PANTHER" id="PTHR46832">
    <property type="entry name" value="5'-METHYLTHIOADENOSINE/S-ADENOSYLHOMOCYSTEINE NUCLEOSIDASE"/>
    <property type="match status" value="1"/>
</dbReference>
<dbReference type="AlphaFoldDB" id="A0A6M4AV67"/>
<evidence type="ECO:0000259" key="1">
    <source>
        <dbReference type="Pfam" id="PF01048"/>
    </source>
</evidence>
<dbReference type="PANTHER" id="PTHR46832:SF1">
    <property type="entry name" value="5'-METHYLTHIOADENOSINE_S-ADENOSYLHOMOCYSTEINE NUCLEOSIDASE"/>
    <property type="match status" value="1"/>
</dbReference>
<dbReference type="KEGG" id="slan:GV829_06765"/>
<dbReference type="RefSeq" id="WP_169945163.1">
    <property type="nucleotide sequence ID" value="NZ_CP053015.1"/>
</dbReference>
<gene>
    <name evidence="2" type="ORF">GV829_06765</name>
</gene>
<dbReference type="GO" id="GO:0009116">
    <property type="term" value="P:nucleoside metabolic process"/>
    <property type="evidence" value="ECO:0007669"/>
    <property type="project" value="InterPro"/>
</dbReference>
<feature type="domain" description="Nucleoside phosphorylase" evidence="1">
    <location>
        <begin position="3"/>
        <end position="218"/>
    </location>
</feature>
<protein>
    <submittedName>
        <fullName evidence="2">Purine phosphorylase</fullName>
    </submittedName>
</protein>
<name>A0A6M4AV67_9SPHN</name>
<dbReference type="GO" id="GO:0008782">
    <property type="term" value="F:adenosylhomocysteine nucleosidase activity"/>
    <property type="evidence" value="ECO:0007669"/>
    <property type="project" value="TreeGrafter"/>
</dbReference>
<proteinExistence type="predicted"/>
<dbReference type="GO" id="GO:0019284">
    <property type="term" value="P:L-methionine salvage from S-adenosylmethionine"/>
    <property type="evidence" value="ECO:0007669"/>
    <property type="project" value="TreeGrafter"/>
</dbReference>
<dbReference type="GO" id="GO:0008930">
    <property type="term" value="F:methylthioadenosine nucleosidase activity"/>
    <property type="evidence" value="ECO:0007669"/>
    <property type="project" value="TreeGrafter"/>
</dbReference>
<evidence type="ECO:0000313" key="3">
    <source>
        <dbReference type="Proteomes" id="UP000503018"/>
    </source>
</evidence>
<dbReference type="GO" id="GO:0005829">
    <property type="term" value="C:cytosol"/>
    <property type="evidence" value="ECO:0007669"/>
    <property type="project" value="TreeGrafter"/>
</dbReference>
<dbReference type="Gene3D" id="3.40.50.1580">
    <property type="entry name" value="Nucleoside phosphorylase domain"/>
    <property type="match status" value="1"/>
</dbReference>
<keyword evidence="3" id="KW-1185">Reference proteome</keyword>
<dbReference type="Pfam" id="PF01048">
    <property type="entry name" value="PNP_UDP_1"/>
    <property type="match status" value="1"/>
</dbReference>
<dbReference type="InterPro" id="IPR035994">
    <property type="entry name" value="Nucleoside_phosphorylase_sf"/>
</dbReference>
<dbReference type="SUPFAM" id="SSF53167">
    <property type="entry name" value="Purine and uridine phosphorylases"/>
    <property type="match status" value="1"/>
</dbReference>